<dbReference type="SMART" id="SM00343">
    <property type="entry name" value="ZnF_C2HC"/>
    <property type="match status" value="2"/>
</dbReference>
<accession>A0ABM4W2T3</accession>
<dbReference type="CDD" id="cd01647">
    <property type="entry name" value="RT_LTR"/>
    <property type="match status" value="1"/>
</dbReference>
<dbReference type="SUPFAM" id="SSF50630">
    <property type="entry name" value="Acid proteases"/>
    <property type="match status" value="1"/>
</dbReference>
<dbReference type="SUPFAM" id="SSF54160">
    <property type="entry name" value="Chromo domain-like"/>
    <property type="match status" value="1"/>
</dbReference>
<keyword evidence="1" id="KW-0808">Transferase</keyword>
<dbReference type="PANTHER" id="PTHR37984">
    <property type="entry name" value="PROTEIN CBG26694"/>
    <property type="match status" value="1"/>
</dbReference>
<dbReference type="SUPFAM" id="SSF57756">
    <property type="entry name" value="Retrovirus zinc finger-like domains"/>
    <property type="match status" value="1"/>
</dbReference>
<dbReference type="InterPro" id="IPR056924">
    <property type="entry name" value="SH3_Tf2-1"/>
</dbReference>
<evidence type="ECO:0000313" key="8">
    <source>
        <dbReference type="RefSeq" id="XP_071926093.1"/>
    </source>
</evidence>
<dbReference type="InterPro" id="IPR005162">
    <property type="entry name" value="Retrotrans_gag_dom"/>
</dbReference>
<dbReference type="Pfam" id="PF03732">
    <property type="entry name" value="Retrotrans_gag"/>
    <property type="match status" value="1"/>
</dbReference>
<evidence type="ECO:0000256" key="4">
    <source>
        <dbReference type="ARBA" id="ARBA00022759"/>
    </source>
</evidence>
<dbReference type="Gene3D" id="3.30.70.270">
    <property type="match status" value="1"/>
</dbReference>
<dbReference type="PANTHER" id="PTHR37984:SF5">
    <property type="entry name" value="PROTEIN NYNRIN-LIKE"/>
    <property type="match status" value="1"/>
</dbReference>
<feature type="domain" description="Integrase catalytic" evidence="6">
    <location>
        <begin position="809"/>
        <end position="972"/>
    </location>
</feature>
<dbReference type="GeneID" id="140016468"/>
<evidence type="ECO:0000256" key="1">
    <source>
        <dbReference type="ARBA" id="ARBA00022679"/>
    </source>
</evidence>
<dbReference type="Gene3D" id="2.40.70.10">
    <property type="entry name" value="Acid Proteases"/>
    <property type="match status" value="1"/>
</dbReference>
<evidence type="ECO:0000313" key="7">
    <source>
        <dbReference type="Proteomes" id="UP001652660"/>
    </source>
</evidence>
<dbReference type="InterPro" id="IPR021109">
    <property type="entry name" value="Peptidase_aspartic_dom_sf"/>
</dbReference>
<dbReference type="InterPro" id="IPR036397">
    <property type="entry name" value="RNaseH_sf"/>
</dbReference>
<proteinExistence type="predicted"/>
<dbReference type="SUPFAM" id="SSF53098">
    <property type="entry name" value="Ribonuclease H-like"/>
    <property type="match status" value="1"/>
</dbReference>
<dbReference type="Pfam" id="PF24626">
    <property type="entry name" value="SH3_Tf2-1"/>
    <property type="match status" value="1"/>
</dbReference>
<dbReference type="InterPro" id="IPR043502">
    <property type="entry name" value="DNA/RNA_pol_sf"/>
</dbReference>
<name>A0ABM4W2T3_COFAR</name>
<dbReference type="InterPro" id="IPR012337">
    <property type="entry name" value="RNaseH-like_sf"/>
</dbReference>
<gene>
    <name evidence="8" type="primary">LOC140016468</name>
</gene>
<dbReference type="InterPro" id="IPR050951">
    <property type="entry name" value="Retrovirus_Pol_polyprotein"/>
</dbReference>
<dbReference type="Gene3D" id="3.10.10.10">
    <property type="entry name" value="HIV Type 1 Reverse Transcriptase, subunit A, domain 1"/>
    <property type="match status" value="1"/>
</dbReference>
<dbReference type="Proteomes" id="UP001652660">
    <property type="component" value="Chromosome 11c"/>
</dbReference>
<dbReference type="Pfam" id="PF00078">
    <property type="entry name" value="RVT_1"/>
    <property type="match status" value="1"/>
</dbReference>
<evidence type="ECO:0000256" key="5">
    <source>
        <dbReference type="SAM" id="MobiDB-lite"/>
    </source>
</evidence>
<dbReference type="CDD" id="cd00303">
    <property type="entry name" value="retropepsin_like"/>
    <property type="match status" value="1"/>
</dbReference>
<dbReference type="Gene3D" id="3.30.420.10">
    <property type="entry name" value="Ribonuclease H-like superfamily/Ribonuclease H"/>
    <property type="match status" value="1"/>
</dbReference>
<reference evidence="8" key="1">
    <citation type="submission" date="2025-08" db="UniProtKB">
        <authorList>
            <consortium name="RefSeq"/>
        </authorList>
    </citation>
    <scope>IDENTIFICATION</scope>
    <source>
        <tissue evidence="8">Leaves</tissue>
    </source>
</reference>
<keyword evidence="7" id="KW-1185">Reference proteome</keyword>
<dbReference type="InterPro" id="IPR016197">
    <property type="entry name" value="Chromo-like_dom_sf"/>
</dbReference>
<dbReference type="RefSeq" id="XP_071926093.1">
    <property type="nucleotide sequence ID" value="XM_072069992.1"/>
</dbReference>
<evidence type="ECO:0000256" key="2">
    <source>
        <dbReference type="ARBA" id="ARBA00022695"/>
    </source>
</evidence>
<dbReference type="InterPro" id="IPR001584">
    <property type="entry name" value="Integrase_cat-core"/>
</dbReference>
<protein>
    <recommendedName>
        <fullName evidence="6">Integrase catalytic domain-containing protein</fullName>
    </recommendedName>
</protein>
<dbReference type="InterPro" id="IPR036875">
    <property type="entry name" value="Znf_CCHC_sf"/>
</dbReference>
<dbReference type="InterPro" id="IPR001878">
    <property type="entry name" value="Znf_CCHC"/>
</dbReference>
<dbReference type="InterPro" id="IPR043128">
    <property type="entry name" value="Rev_trsase/Diguanyl_cyclase"/>
</dbReference>
<dbReference type="Gene3D" id="4.10.60.10">
    <property type="entry name" value="Zinc finger, CCHC-type"/>
    <property type="match status" value="1"/>
</dbReference>
<keyword evidence="4" id="KW-0255">Endonuclease</keyword>
<keyword evidence="3" id="KW-0540">Nuclease</keyword>
<feature type="region of interest" description="Disordered" evidence="5">
    <location>
        <begin position="1"/>
        <end position="44"/>
    </location>
</feature>
<feature type="compositionally biased region" description="Polar residues" evidence="5">
    <location>
        <begin position="214"/>
        <end position="224"/>
    </location>
</feature>
<dbReference type="PROSITE" id="PS50994">
    <property type="entry name" value="INTEGRASE"/>
    <property type="match status" value="1"/>
</dbReference>
<evidence type="ECO:0000256" key="3">
    <source>
        <dbReference type="ARBA" id="ARBA00022722"/>
    </source>
</evidence>
<keyword evidence="2" id="KW-0548">Nucleotidyltransferase</keyword>
<dbReference type="Pfam" id="PF08284">
    <property type="entry name" value="RVP_2"/>
    <property type="match status" value="1"/>
</dbReference>
<feature type="region of interest" description="Disordered" evidence="5">
    <location>
        <begin position="312"/>
        <end position="341"/>
    </location>
</feature>
<feature type="compositionally biased region" description="Basic and acidic residues" evidence="5">
    <location>
        <begin position="1"/>
        <end position="17"/>
    </location>
</feature>
<dbReference type="SUPFAM" id="SSF56672">
    <property type="entry name" value="DNA/RNA polymerases"/>
    <property type="match status" value="1"/>
</dbReference>
<keyword evidence="4" id="KW-0378">Hydrolase</keyword>
<sequence>METRQRRTRGRGREPRQVQDQGEEQGSVANQNQEPRGDGGDQVATAINRMTDLLARLVDQQGQVPGNQQRDPEVGEDRALERFQKFAPPKILGGPEPEVAENWFERMEDIFAALHYSEERQEKREDEFIKLRQGTSSVAEYETQFTRLSKFAPKLVVSEQKRIRRFIQGLNIEIQKDLAAAQIDTFKDALEKAQRVEQARSQVRTFQAKKRGAPTSTPGRSDQNVPPPKFGKGTSGARIAGTPRGGASSRGAQGGRGQGQQKTVSLGVPAPTTRVSCGYCGKPNHTEDNCWKKLKKCLVCGSSEHQIATCPVKNRDGNVGTQSEKSNPKQPTASASRPKTSARVFALDHRRVPDSSEVVEGTIPIFHRLAKLLIDPGATHSFVNPAFMCGIAVNPVKLPYDLEVKTPTGSQSLITNMVYKNCEIWVGERKLVGDLISLDLKGYDVIIGMDSLARYNAQLNCKTKVVEFSIPGEATLWLDVRGRLASSALVSGIRARKLLSKGAQGYLAFLINTPGDKVKLEDVVVVNEFPDVFPDELKSMPSEREIEFKIDLVPGTAPIAKTPYRMAPAELKELKLQLQDLLERGFIRESESPWGAPVLFVKKKDGSLRLCIDYRGLNDVTVKNKYPLPHIDELFDQLQGAVVFSKLDLRQGYYQLRIRQEDIPKTAFNSRYGHFEFAVMPFGHIISKDGISVDPVKVEAVAEWKHPETPTEKELNLRQRRWVEFLEDYDCTINYHPGKANVVADALSRQVQIAGLMAKEWNLLKEVSEWNPRLDRQRMKKEIAQFVQKCLVCQQVKAEHQKPSGLLQPLEIPEWKWEHITMDFVSGLPRTQKGHDAVWVIVDRLTKSAHFLPVNMKYSMEKLAQLYMDEIVRLHGIPVSIVSDRDPRFVSRFWQQLQGTLGTKLNFSTTYHPQTDGQSERTIQTLEDMLRTCILDFGGSWGQYMVLVEFAYNNSYHSSIQMAPYEALYGRKCRSPIFWDEVGERRVLDPVAVPWIEDAYEKVKVIRQRLQTAQSRQKSYADNRRKDLEFEIGDKVFLKVTPLRSLTAGKGKKLHPRYVGPFKILQRVGNVAYRLELRTSLSRVHDVFHVSMLKKYYPDPTHILKPEEIDIDECLTYEERPVQILDRKVKELRTKQIPLVKVLWRNHEVEEATWEVEEDIRAKYPKLFNDEGL</sequence>
<organism evidence="7 8">
    <name type="scientific">Coffea arabica</name>
    <name type="common">Arabian coffee</name>
    <dbReference type="NCBI Taxonomy" id="13443"/>
    <lineage>
        <taxon>Eukaryota</taxon>
        <taxon>Viridiplantae</taxon>
        <taxon>Streptophyta</taxon>
        <taxon>Embryophyta</taxon>
        <taxon>Tracheophyta</taxon>
        <taxon>Spermatophyta</taxon>
        <taxon>Magnoliopsida</taxon>
        <taxon>eudicotyledons</taxon>
        <taxon>Gunneridae</taxon>
        <taxon>Pentapetalae</taxon>
        <taxon>asterids</taxon>
        <taxon>lamiids</taxon>
        <taxon>Gentianales</taxon>
        <taxon>Rubiaceae</taxon>
        <taxon>Ixoroideae</taxon>
        <taxon>Gardenieae complex</taxon>
        <taxon>Bertiereae - Coffeeae clade</taxon>
        <taxon>Coffeeae</taxon>
        <taxon>Coffea</taxon>
    </lineage>
</organism>
<dbReference type="InterPro" id="IPR000477">
    <property type="entry name" value="RT_dom"/>
</dbReference>
<feature type="region of interest" description="Disordered" evidence="5">
    <location>
        <begin position="200"/>
        <end position="264"/>
    </location>
</feature>
<evidence type="ECO:0000259" key="6">
    <source>
        <dbReference type="PROSITE" id="PS50994"/>
    </source>
</evidence>
<feature type="compositionally biased region" description="Polar residues" evidence="5">
    <location>
        <begin position="319"/>
        <end position="339"/>
    </location>
</feature>